<name>A0A6M8HLG0_9PROT</name>
<dbReference type="InterPro" id="IPR052698">
    <property type="entry name" value="MoCofactor_Util/Proc"/>
</dbReference>
<dbReference type="KEGG" id="lck:HN018_03240"/>
<proteinExistence type="predicted"/>
<sequence length="248" mass="26523">MTPDTLGLLALSQQERRLAVLVTRIPDGAQLLLLERDGILAEADDADHTRLPLGQLITAATDAARSDRSRIATIEAQDWFLHVHAPPPRLLLVGAVHIAQVLAPLARVAGLAVSVIDPRESFATMERFPGTDLVTLWPDEGLRALRVDRHTAIVTLTHDPKLDDPALDIALGSPAFYIGALGSRKTQNSRRARLLEAGFGEDAIARVRGPVGLPIGAIGASEIALSILAEIVAVRRGGALARRSDWPA</sequence>
<evidence type="ECO:0000259" key="1">
    <source>
        <dbReference type="Pfam" id="PF13478"/>
    </source>
</evidence>
<dbReference type="RefSeq" id="WP_171836405.1">
    <property type="nucleotide sequence ID" value="NZ_CP053708.1"/>
</dbReference>
<dbReference type="AlphaFoldDB" id="A0A6M8HLG0"/>
<dbReference type="EMBL" id="CP053708">
    <property type="protein sequence ID" value="QKE89194.1"/>
    <property type="molecule type" value="Genomic_DNA"/>
</dbReference>
<accession>A0A6M8HLG0</accession>
<dbReference type="Pfam" id="PF13478">
    <property type="entry name" value="XdhC_C"/>
    <property type="match status" value="1"/>
</dbReference>
<reference evidence="2 3" key="1">
    <citation type="journal article" date="2014" name="World J. Microbiol. Biotechnol.">
        <title>Biodiversity and physiological characteristics of Antarctic and Arctic lichens-associated bacteria.</title>
        <authorList>
            <person name="Lee Y.M."/>
            <person name="Kim E.H."/>
            <person name="Lee H.K."/>
            <person name="Hong S.G."/>
        </authorList>
    </citation>
    <scope>NUCLEOTIDE SEQUENCE [LARGE SCALE GENOMIC DNA]</scope>
    <source>
        <strain evidence="2 3">PAMC 26569</strain>
    </source>
</reference>
<evidence type="ECO:0000313" key="2">
    <source>
        <dbReference type="EMBL" id="QKE89194.1"/>
    </source>
</evidence>
<dbReference type="Gene3D" id="3.40.50.720">
    <property type="entry name" value="NAD(P)-binding Rossmann-like Domain"/>
    <property type="match status" value="1"/>
</dbReference>
<dbReference type="PANTHER" id="PTHR30388:SF4">
    <property type="entry name" value="MOLYBDENUM COFACTOR INSERTION CHAPERONE PAOD"/>
    <property type="match status" value="1"/>
</dbReference>
<dbReference type="InterPro" id="IPR027051">
    <property type="entry name" value="XdhC_Rossmann_dom"/>
</dbReference>
<evidence type="ECO:0000313" key="3">
    <source>
        <dbReference type="Proteomes" id="UP000500767"/>
    </source>
</evidence>
<protein>
    <submittedName>
        <fullName evidence="2">XdhC family protein</fullName>
    </submittedName>
</protein>
<gene>
    <name evidence="2" type="ORF">HN018_03240</name>
</gene>
<feature type="domain" description="XdhC Rossmann" evidence="1">
    <location>
        <begin position="90"/>
        <end position="231"/>
    </location>
</feature>
<dbReference type="Proteomes" id="UP000500767">
    <property type="component" value="Chromosome"/>
</dbReference>
<keyword evidence="3" id="KW-1185">Reference proteome</keyword>
<organism evidence="2 3">
    <name type="scientific">Lichenicola cladoniae</name>
    <dbReference type="NCBI Taxonomy" id="1484109"/>
    <lineage>
        <taxon>Bacteria</taxon>
        <taxon>Pseudomonadati</taxon>
        <taxon>Pseudomonadota</taxon>
        <taxon>Alphaproteobacteria</taxon>
        <taxon>Acetobacterales</taxon>
        <taxon>Acetobacteraceae</taxon>
        <taxon>Lichenicola</taxon>
    </lineage>
</organism>
<dbReference type="PANTHER" id="PTHR30388">
    <property type="entry name" value="ALDEHYDE OXIDOREDUCTASE MOLYBDENUM COFACTOR ASSEMBLY PROTEIN"/>
    <property type="match status" value="1"/>
</dbReference>